<dbReference type="FunFam" id="3.60.10.10:FF:000072">
    <property type="entry name" value="Extracellular nuclease"/>
    <property type="match status" value="1"/>
</dbReference>
<dbReference type="PANTHER" id="PTHR42834">
    <property type="entry name" value="ENDONUCLEASE/EXONUCLEASE/PHOSPHATASE FAMILY PROTEIN (AFU_ORTHOLOGUE AFUA_3G09210)"/>
    <property type="match status" value="1"/>
</dbReference>
<dbReference type="InterPro" id="IPR035986">
    <property type="entry name" value="PKD_dom_sf"/>
</dbReference>
<feature type="signal peptide" evidence="1">
    <location>
        <begin position="1"/>
        <end position="21"/>
    </location>
</feature>
<protein>
    <submittedName>
        <fullName evidence="4">ExeM/NucH family extracellular endonuclease</fullName>
    </submittedName>
</protein>
<dbReference type="InterPro" id="IPR022409">
    <property type="entry name" value="PKD/Chitinase_dom"/>
</dbReference>
<feature type="domain" description="LTD" evidence="3">
    <location>
        <begin position="11"/>
        <end position="169"/>
    </location>
</feature>
<keyword evidence="4" id="KW-0255">Endonuclease</keyword>
<evidence type="ECO:0000313" key="5">
    <source>
        <dbReference type="Proteomes" id="UP001297581"/>
    </source>
</evidence>
<name>A0AAJ1BJV9_9GAMM</name>
<gene>
    <name evidence="4" type="ORF">MJ923_18125</name>
</gene>
<evidence type="ECO:0000313" key="4">
    <source>
        <dbReference type="EMBL" id="MCH4296231.1"/>
    </source>
</evidence>
<dbReference type="PANTHER" id="PTHR42834:SF1">
    <property type="entry name" value="ENDONUCLEASE_EXONUCLEASE_PHOSPHATASE FAMILY PROTEIN (AFU_ORTHOLOGUE AFUA_3G09210)"/>
    <property type="match status" value="1"/>
</dbReference>
<evidence type="ECO:0000259" key="3">
    <source>
        <dbReference type="PROSITE" id="PS51841"/>
    </source>
</evidence>
<dbReference type="Gene3D" id="2.60.40.10">
    <property type="entry name" value="Immunoglobulins"/>
    <property type="match status" value="2"/>
</dbReference>
<dbReference type="RefSeq" id="WP_240592296.1">
    <property type="nucleotide sequence ID" value="NZ_JAKUDL010000008.1"/>
</dbReference>
<organism evidence="4 5">
    <name type="scientific">Shewanella zhuhaiensis</name>
    <dbReference type="NCBI Taxonomy" id="2919576"/>
    <lineage>
        <taxon>Bacteria</taxon>
        <taxon>Pseudomonadati</taxon>
        <taxon>Pseudomonadota</taxon>
        <taxon>Gammaproteobacteria</taxon>
        <taxon>Alteromonadales</taxon>
        <taxon>Shewanellaceae</taxon>
        <taxon>Shewanella</taxon>
    </lineage>
</organism>
<dbReference type="Pfam" id="PF00932">
    <property type="entry name" value="LTD"/>
    <property type="match status" value="1"/>
</dbReference>
<feature type="chain" id="PRO_5042560390" evidence="1">
    <location>
        <begin position="22"/>
        <end position="938"/>
    </location>
</feature>
<dbReference type="Proteomes" id="UP001297581">
    <property type="component" value="Unassembled WGS sequence"/>
</dbReference>
<proteinExistence type="predicted"/>
<dbReference type="SUPFAM" id="SSF49299">
    <property type="entry name" value="PKD domain"/>
    <property type="match status" value="1"/>
</dbReference>
<dbReference type="SUPFAM" id="SSF56219">
    <property type="entry name" value="DNase I-like"/>
    <property type="match status" value="1"/>
</dbReference>
<dbReference type="InterPro" id="IPR000601">
    <property type="entry name" value="PKD_dom"/>
</dbReference>
<dbReference type="Pfam" id="PF03372">
    <property type="entry name" value="Exo_endo_phos"/>
    <property type="match status" value="1"/>
</dbReference>
<dbReference type="GO" id="GO:0004519">
    <property type="term" value="F:endonuclease activity"/>
    <property type="evidence" value="ECO:0007669"/>
    <property type="project" value="UniProtKB-KW"/>
</dbReference>
<dbReference type="InterPro" id="IPR036691">
    <property type="entry name" value="Endo/exonu/phosph_ase_sf"/>
</dbReference>
<dbReference type="CDD" id="cd10283">
    <property type="entry name" value="MnuA_DNase1-like"/>
    <property type="match status" value="1"/>
</dbReference>
<reference evidence="4 5" key="1">
    <citation type="submission" date="2022-02" db="EMBL/GenBank/DDBJ databases">
        <title>The genome sequence of Shewanella sp. 3B26.</title>
        <authorList>
            <person name="Du J."/>
        </authorList>
    </citation>
    <scope>NUCLEOTIDE SEQUENCE [LARGE SCALE GENOMIC DNA]</scope>
    <source>
        <strain evidence="4 5">3B26</strain>
    </source>
</reference>
<dbReference type="InterPro" id="IPR001322">
    <property type="entry name" value="Lamin_tail_dom"/>
</dbReference>
<dbReference type="PROSITE" id="PS51841">
    <property type="entry name" value="LTD"/>
    <property type="match status" value="1"/>
</dbReference>
<dbReference type="InterPro" id="IPR013783">
    <property type="entry name" value="Ig-like_fold"/>
</dbReference>
<dbReference type="PROSITE" id="PS50093">
    <property type="entry name" value="PKD"/>
    <property type="match status" value="1"/>
</dbReference>
<dbReference type="Pfam" id="PF18911">
    <property type="entry name" value="PKD_4"/>
    <property type="match status" value="1"/>
</dbReference>
<dbReference type="Gene3D" id="3.60.10.10">
    <property type="entry name" value="Endonuclease/exonuclease/phosphatase"/>
    <property type="match status" value="1"/>
</dbReference>
<comment type="caution">
    <text evidence="4">The sequence shown here is derived from an EMBL/GenBank/DDBJ whole genome shotgun (WGS) entry which is preliminary data.</text>
</comment>
<keyword evidence="1" id="KW-0732">Signal</keyword>
<dbReference type="AlphaFoldDB" id="A0AAJ1BJV9"/>
<keyword evidence="4" id="KW-0378">Hydrolase</keyword>
<dbReference type="SMART" id="SM00089">
    <property type="entry name" value="PKD"/>
    <property type="match status" value="1"/>
</dbReference>
<keyword evidence="5" id="KW-1185">Reference proteome</keyword>
<dbReference type="EMBL" id="JAKUDL010000008">
    <property type="protein sequence ID" value="MCH4296231.1"/>
    <property type="molecule type" value="Genomic_DNA"/>
</dbReference>
<evidence type="ECO:0000256" key="1">
    <source>
        <dbReference type="SAM" id="SignalP"/>
    </source>
</evidence>
<dbReference type="InterPro" id="IPR047971">
    <property type="entry name" value="ExeM-like"/>
</dbReference>
<accession>A0AAJ1BJV9</accession>
<dbReference type="CDD" id="cd04486">
    <property type="entry name" value="YhcR_OBF_like"/>
    <property type="match status" value="1"/>
</dbReference>
<keyword evidence="4" id="KW-0540">Nuclease</keyword>
<sequence length="938" mass="99054">MKTKASLVALALGSVSAGAFAADTLVMSEYVEGSSNNKAIEIYNPTNATVDLSEYSLKFYFNGNSSAGSQIALTGSLAAGATHVVADNDASADILSRTQQQSNVSFFNGDDAIVLEHLGSVIDSLGQIGVDPGSEWGTGDLSTANNTLRRDPNNLVADTDPFDAVTLATWQGFAQDDFSDLGNFSAGPVEPPSEGLVCGDAATAIHALQGSGDASPLVGQIVEVEAIVVSNQEAGLKGLFLQMSDAEVDNDPATSEGVFLYTGSAPTGYLAGDRIRVKAKIVEYQGLTELSNMTDKALCATQQPLPGAAQLSLPVNDVAELEAFEGMLVNFSQNLVVNEVYNLGRYGEIMLGGSRHFIGTQVATPGADALAVIAANKRDSILLDDGKTSQNPDPVIYPAPGLSASNTVRVGDTVTNLSAVMHYGFGVYRLMPVDTVNFVTTNPRTEAPALDAGNLKVASFNVLNYFNGDGLGGGFPTARGADTAEEFERQRAKIISAMAAIDADVLGLMEIENDGYGAESAIADLVNGLNGATEPGRYSFVNPGVAAIGSDAISVGIIYRADRVSPEGAAKILYSSNSALDESGAVLFNDGKNRPMLTQAFRHLDTEETLVLAVNHLKSKGSDCVAENDPDLGDGQGNCNLTRTRAAKAVGLFLAAEYPESKVLVIGDLNSYAKEDPLTALSDAGLTELFAHLGKEGAYSYVFSGESGQLDHALASNELLDQVVDVTEWHINTDEPRILDYNVEFKSAGQIESLYSNDGYRSSDHDPVVISLQLERANELPVADFGFDIRGRKVKFAASASDADGQVQSLAWDFGDGTQGSGDAVTHKYKAPGNYQVTLTVTDDMGGSTVVSKLVSVQTSPDNVAPVAVIEHYDLVFVDLFVSASYDTDGRIRKQRWEFSDGVKFASKWVLRRAGRADSVTLTVTDNEGATDSTSLSF</sequence>
<feature type="domain" description="PKD" evidence="2">
    <location>
        <begin position="793"/>
        <end position="864"/>
    </location>
</feature>
<dbReference type="CDD" id="cd00146">
    <property type="entry name" value="PKD"/>
    <property type="match status" value="1"/>
</dbReference>
<evidence type="ECO:0000259" key="2">
    <source>
        <dbReference type="PROSITE" id="PS50093"/>
    </source>
</evidence>
<dbReference type="InterPro" id="IPR005135">
    <property type="entry name" value="Endo/exonuclease/phosphatase"/>
</dbReference>
<dbReference type="NCBIfam" id="NF033681">
    <property type="entry name" value="ExeM_NucH_DNase"/>
    <property type="match status" value="1"/>
</dbReference>